<evidence type="ECO:0008006" key="3">
    <source>
        <dbReference type="Google" id="ProtNLM"/>
    </source>
</evidence>
<evidence type="ECO:0000313" key="2">
    <source>
        <dbReference type="Proteomes" id="UP000033070"/>
    </source>
</evidence>
<dbReference type="RefSeq" id="WP_062627754.1">
    <property type="nucleotide sequence ID" value="NZ_AP018738.1"/>
</dbReference>
<protein>
    <recommendedName>
        <fullName evidence="3">Regulatory protein GemA</fullName>
    </recommendedName>
</protein>
<evidence type="ECO:0000313" key="1">
    <source>
        <dbReference type="EMBL" id="BBE51189.1"/>
    </source>
</evidence>
<organism evidence="1 2">
    <name type="scientific">Ferriphaselus amnicola</name>
    <dbReference type="NCBI Taxonomy" id="1188319"/>
    <lineage>
        <taxon>Bacteria</taxon>
        <taxon>Pseudomonadati</taxon>
        <taxon>Pseudomonadota</taxon>
        <taxon>Betaproteobacteria</taxon>
        <taxon>Nitrosomonadales</taxon>
        <taxon>Gallionellaceae</taxon>
        <taxon>Ferriphaselus</taxon>
    </lineage>
</organism>
<accession>A0A2Z6GCZ1</accession>
<keyword evidence="2" id="KW-1185">Reference proteome</keyword>
<dbReference type="STRING" id="1188319.OYT1_02663"/>
<proteinExistence type="predicted"/>
<dbReference type="AlphaFoldDB" id="A0A2Z6GCZ1"/>
<dbReference type="Proteomes" id="UP000033070">
    <property type="component" value="Chromosome"/>
</dbReference>
<dbReference type="KEGG" id="fam:OYT1_ch1644"/>
<name>A0A2Z6GCZ1_9PROT</name>
<reference evidence="1 2" key="1">
    <citation type="submission" date="2018-06" db="EMBL/GenBank/DDBJ databases">
        <title>OYT1 Genome Sequencing.</title>
        <authorList>
            <person name="Kato S."/>
            <person name="Itoh T."/>
            <person name="Ohkuma M."/>
        </authorList>
    </citation>
    <scope>NUCLEOTIDE SEQUENCE [LARGE SCALE GENOMIC DNA]</scope>
    <source>
        <strain evidence="1 2">OYT1</strain>
    </source>
</reference>
<dbReference type="InterPro" id="IPR009363">
    <property type="entry name" value="Phage_Mu_Gp16"/>
</dbReference>
<dbReference type="EMBL" id="AP018738">
    <property type="protein sequence ID" value="BBE51189.1"/>
    <property type="molecule type" value="Genomic_DNA"/>
</dbReference>
<dbReference type="Pfam" id="PF06252">
    <property type="entry name" value="GemA"/>
    <property type="match status" value="1"/>
</dbReference>
<gene>
    <name evidence="1" type="ORF">OYT1_ch1644</name>
</gene>
<sequence>MGRHYPKATDLRNRELALIHLAKRDLCLSDDEYRALLWSVARVNSSADLDWRGRKLVLDHFLSCGFKVQRAQQPGQTHKSLAADKAAIERKIGAQLKALDAGWPYAYAVSKRQFPDVARFEFLTAEQLGKVASALERTIKSRQTKAAQ</sequence>